<name>A0A6G0VYI6_APHCR</name>
<accession>A0A6G0VYI6</accession>
<keyword evidence="3" id="KW-1185">Reference proteome</keyword>
<evidence type="ECO:0000313" key="2">
    <source>
        <dbReference type="EMBL" id="KAF0711346.1"/>
    </source>
</evidence>
<proteinExistence type="predicted"/>
<reference evidence="2 3" key="1">
    <citation type="submission" date="2019-08" db="EMBL/GenBank/DDBJ databases">
        <title>Whole genome of Aphis craccivora.</title>
        <authorList>
            <person name="Voronova N.V."/>
            <person name="Shulinski R.S."/>
            <person name="Bandarenka Y.V."/>
            <person name="Zhorov D.G."/>
            <person name="Warner D."/>
        </authorList>
    </citation>
    <scope>NUCLEOTIDE SEQUENCE [LARGE SCALE GENOMIC DNA]</scope>
    <source>
        <strain evidence="2">180601</strain>
        <tissue evidence="2">Whole Body</tissue>
    </source>
</reference>
<comment type="caution">
    <text evidence="2">The sequence shown here is derived from an EMBL/GenBank/DDBJ whole genome shotgun (WGS) entry which is preliminary data.</text>
</comment>
<dbReference type="AlphaFoldDB" id="A0A6G0VYI6"/>
<dbReference type="EMBL" id="VUJU01013101">
    <property type="protein sequence ID" value="KAF0705911.1"/>
    <property type="molecule type" value="Genomic_DNA"/>
</dbReference>
<evidence type="ECO:0000313" key="1">
    <source>
        <dbReference type="EMBL" id="KAF0705911.1"/>
    </source>
</evidence>
<protein>
    <submittedName>
        <fullName evidence="2">Death-associated inhibitor of apoptosis 1-like</fullName>
    </submittedName>
</protein>
<dbReference type="EMBL" id="VUJU01011291">
    <property type="protein sequence ID" value="KAF0711346.1"/>
    <property type="molecule type" value="Genomic_DNA"/>
</dbReference>
<sequence length="115" mass="13417">MNLFKCNVDCQMLMRTVQDKSAPEYLEYSTFLLRLKTFDSHPLRSYQDKYSVARFTGGVMKQGRGGRTGYFILLPSKELRRYLDGRLQTLPGLLQYYLTETCEISRVFCSTAYLI</sequence>
<evidence type="ECO:0000313" key="3">
    <source>
        <dbReference type="Proteomes" id="UP000478052"/>
    </source>
</evidence>
<dbReference type="Proteomes" id="UP000478052">
    <property type="component" value="Unassembled WGS sequence"/>
</dbReference>
<gene>
    <name evidence="2" type="ORF">FWK35_00037070</name>
    <name evidence="1" type="ORF">FWK35_00039034</name>
</gene>
<organism evidence="2 3">
    <name type="scientific">Aphis craccivora</name>
    <name type="common">Cowpea aphid</name>
    <dbReference type="NCBI Taxonomy" id="307492"/>
    <lineage>
        <taxon>Eukaryota</taxon>
        <taxon>Metazoa</taxon>
        <taxon>Ecdysozoa</taxon>
        <taxon>Arthropoda</taxon>
        <taxon>Hexapoda</taxon>
        <taxon>Insecta</taxon>
        <taxon>Pterygota</taxon>
        <taxon>Neoptera</taxon>
        <taxon>Paraneoptera</taxon>
        <taxon>Hemiptera</taxon>
        <taxon>Sternorrhyncha</taxon>
        <taxon>Aphidomorpha</taxon>
        <taxon>Aphidoidea</taxon>
        <taxon>Aphididae</taxon>
        <taxon>Aphidini</taxon>
        <taxon>Aphis</taxon>
        <taxon>Aphis</taxon>
    </lineage>
</organism>